<dbReference type="Pfam" id="PF12697">
    <property type="entry name" value="Abhydrolase_6"/>
    <property type="match status" value="1"/>
</dbReference>
<gene>
    <name evidence="2" type="ORF">GCM10023172_21790</name>
</gene>
<sequence length="266" mass="29540">MELRRQQQYGFDYVDEGQGPVLLLLHGLFGALSNWQDVVAEFSSEYRVIIPVLPVYDMPLLQATVPGLVSYVESFVEKLQLPTEFTLLGNSLGGHVALVYTLKNPGRVSRLVLTGSSGLFEDGMGGSFPKRGNYSFVRERVGYTFYDPSVATKELVDEVFAVTNSNAKCLRMISIARSAQHHNLAGDLHRIQVPVLLVWGLNDTITPPSVAHDFERLLPQAELRFLDHCGHAPMMERPAGFNHWLGGFLRRTTVQLAQAQAANSAR</sequence>
<evidence type="ECO:0000259" key="1">
    <source>
        <dbReference type="Pfam" id="PF12697"/>
    </source>
</evidence>
<dbReference type="InterPro" id="IPR000073">
    <property type="entry name" value="AB_hydrolase_1"/>
</dbReference>
<proteinExistence type="predicted"/>
<organism evidence="2 3">
    <name type="scientific">Hymenobacter ginsengisoli</name>
    <dbReference type="NCBI Taxonomy" id="1051626"/>
    <lineage>
        <taxon>Bacteria</taxon>
        <taxon>Pseudomonadati</taxon>
        <taxon>Bacteroidota</taxon>
        <taxon>Cytophagia</taxon>
        <taxon>Cytophagales</taxon>
        <taxon>Hymenobacteraceae</taxon>
        <taxon>Hymenobacter</taxon>
    </lineage>
</organism>
<dbReference type="GO" id="GO:0016787">
    <property type="term" value="F:hydrolase activity"/>
    <property type="evidence" value="ECO:0007669"/>
    <property type="project" value="UniProtKB-KW"/>
</dbReference>
<dbReference type="PRINTS" id="PR00111">
    <property type="entry name" value="ABHYDROLASE"/>
</dbReference>
<dbReference type="Proteomes" id="UP001501243">
    <property type="component" value="Unassembled WGS sequence"/>
</dbReference>
<evidence type="ECO:0000313" key="2">
    <source>
        <dbReference type="EMBL" id="GAA4500846.1"/>
    </source>
</evidence>
<reference evidence="3" key="1">
    <citation type="journal article" date="2019" name="Int. J. Syst. Evol. Microbiol.">
        <title>The Global Catalogue of Microorganisms (GCM) 10K type strain sequencing project: providing services to taxonomists for standard genome sequencing and annotation.</title>
        <authorList>
            <consortium name="The Broad Institute Genomics Platform"/>
            <consortium name="The Broad Institute Genome Sequencing Center for Infectious Disease"/>
            <person name="Wu L."/>
            <person name="Ma J."/>
        </authorList>
    </citation>
    <scope>NUCLEOTIDE SEQUENCE [LARGE SCALE GENOMIC DNA]</scope>
    <source>
        <strain evidence="3">JCM 17841</strain>
    </source>
</reference>
<comment type="caution">
    <text evidence="2">The sequence shown here is derived from an EMBL/GenBank/DDBJ whole genome shotgun (WGS) entry which is preliminary data.</text>
</comment>
<keyword evidence="2" id="KW-0378">Hydrolase</keyword>
<dbReference type="PANTHER" id="PTHR43798">
    <property type="entry name" value="MONOACYLGLYCEROL LIPASE"/>
    <property type="match status" value="1"/>
</dbReference>
<dbReference type="Gene3D" id="3.40.50.1820">
    <property type="entry name" value="alpha/beta hydrolase"/>
    <property type="match status" value="1"/>
</dbReference>
<feature type="domain" description="AB hydrolase-1" evidence="1">
    <location>
        <begin position="22"/>
        <end position="242"/>
    </location>
</feature>
<protein>
    <submittedName>
        <fullName evidence="2">Alpha/beta hydrolase</fullName>
    </submittedName>
</protein>
<dbReference type="RefSeq" id="WP_208131896.1">
    <property type="nucleotide sequence ID" value="NZ_BAABGQ010000006.1"/>
</dbReference>
<name>A0ABP8QEG1_9BACT</name>
<dbReference type="PANTHER" id="PTHR43798:SF5">
    <property type="entry name" value="MONOACYLGLYCEROL LIPASE ABHD6"/>
    <property type="match status" value="1"/>
</dbReference>
<dbReference type="InterPro" id="IPR050266">
    <property type="entry name" value="AB_hydrolase_sf"/>
</dbReference>
<accession>A0ABP8QEG1</accession>
<evidence type="ECO:0000313" key="3">
    <source>
        <dbReference type="Proteomes" id="UP001501243"/>
    </source>
</evidence>
<dbReference type="EMBL" id="BAABGQ010000006">
    <property type="protein sequence ID" value="GAA4500846.1"/>
    <property type="molecule type" value="Genomic_DNA"/>
</dbReference>
<dbReference type="SUPFAM" id="SSF53474">
    <property type="entry name" value="alpha/beta-Hydrolases"/>
    <property type="match status" value="1"/>
</dbReference>
<keyword evidence="3" id="KW-1185">Reference proteome</keyword>
<dbReference type="InterPro" id="IPR029058">
    <property type="entry name" value="AB_hydrolase_fold"/>
</dbReference>